<sequence>MACPKDGMPLSPGSQNNGTNLKMTVIDKEYEEKESFLSFLSGGSCDLQTVNPRPHSPDAALCSFTRVAAFPTPPPARRRGSQSSYEVRKTLWPMKLTNKLVQPQDGRASIILNHKEWQTKRSDRDRAGGDSALKWITRPSHTWLMAMMRRPIVYRNNMMKQRDGHTGFPDCIHMLVETILKNK</sequence>
<evidence type="ECO:0000313" key="3">
    <source>
        <dbReference type="RefSeq" id="XP_053071441.1"/>
    </source>
</evidence>
<evidence type="ECO:0000313" key="2">
    <source>
        <dbReference type="Proteomes" id="UP001652583"/>
    </source>
</evidence>
<name>A0ABM3PID8_ACIJB</name>
<reference evidence="3" key="2">
    <citation type="submission" date="2025-08" db="UniProtKB">
        <authorList>
            <consortium name="RefSeq"/>
        </authorList>
    </citation>
    <scope>IDENTIFICATION</scope>
    <source>
        <tissue evidence="3">Blood</tissue>
    </source>
</reference>
<dbReference type="GeneID" id="106979711"/>
<evidence type="ECO:0000256" key="1">
    <source>
        <dbReference type="SAM" id="MobiDB-lite"/>
    </source>
</evidence>
<reference evidence="2" key="1">
    <citation type="submission" date="2025-05" db="UniProtKB">
        <authorList>
            <consortium name="RefSeq"/>
        </authorList>
    </citation>
    <scope>NUCLEOTIDE SEQUENCE [LARGE SCALE GENOMIC DNA]</scope>
</reference>
<proteinExistence type="predicted"/>
<feature type="region of interest" description="Disordered" evidence="1">
    <location>
        <begin position="1"/>
        <end position="20"/>
    </location>
</feature>
<dbReference type="Proteomes" id="UP001652583">
    <property type="component" value="Chromosome C1"/>
</dbReference>
<organism evidence="2 3">
    <name type="scientific">Acinonyx jubatus</name>
    <name type="common">Cheetah</name>
    <dbReference type="NCBI Taxonomy" id="32536"/>
    <lineage>
        <taxon>Eukaryota</taxon>
        <taxon>Metazoa</taxon>
        <taxon>Chordata</taxon>
        <taxon>Craniata</taxon>
        <taxon>Vertebrata</taxon>
        <taxon>Euteleostomi</taxon>
        <taxon>Mammalia</taxon>
        <taxon>Eutheria</taxon>
        <taxon>Laurasiatheria</taxon>
        <taxon>Carnivora</taxon>
        <taxon>Feliformia</taxon>
        <taxon>Felidae</taxon>
        <taxon>Felinae</taxon>
        <taxon>Acinonyx</taxon>
    </lineage>
</organism>
<dbReference type="RefSeq" id="XP_053071441.1">
    <property type="nucleotide sequence ID" value="XM_053215466.1"/>
</dbReference>
<protein>
    <submittedName>
        <fullName evidence="3">Uncharacterized protein LOC106979711 isoform X4</fullName>
    </submittedName>
</protein>
<keyword evidence="2" id="KW-1185">Reference proteome</keyword>
<gene>
    <name evidence="3" type="primary">LOC106979711</name>
</gene>
<accession>A0ABM3PID8</accession>